<keyword evidence="6 10" id="KW-0812">Transmembrane</keyword>
<feature type="region of interest" description="Disordered" evidence="11">
    <location>
        <begin position="1"/>
        <end position="25"/>
    </location>
</feature>
<keyword evidence="9 10" id="KW-0472">Membrane</keyword>
<evidence type="ECO:0000256" key="1">
    <source>
        <dbReference type="ARBA" id="ARBA00002254"/>
    </source>
</evidence>
<keyword evidence="5 10" id="KW-0145">Chemotaxis</keyword>
<keyword evidence="13" id="KW-1185">Reference proteome</keyword>
<evidence type="ECO:0000256" key="10">
    <source>
        <dbReference type="RuleBase" id="RU364125"/>
    </source>
</evidence>
<dbReference type="Proteomes" id="UP000262917">
    <property type="component" value="Unassembled WGS sequence"/>
</dbReference>
<keyword evidence="7 10" id="KW-0283">Flagellar rotation</keyword>
<protein>
    <recommendedName>
        <fullName evidence="10">Flagellar protein FliL</fullName>
    </recommendedName>
</protein>
<dbReference type="Pfam" id="PF03748">
    <property type="entry name" value="FliL"/>
    <property type="match status" value="1"/>
</dbReference>
<dbReference type="AlphaFoldDB" id="A0A372DRD3"/>
<evidence type="ECO:0000256" key="2">
    <source>
        <dbReference type="ARBA" id="ARBA00004162"/>
    </source>
</evidence>
<keyword evidence="10" id="KW-0997">Cell inner membrane</keyword>
<evidence type="ECO:0000256" key="3">
    <source>
        <dbReference type="ARBA" id="ARBA00008281"/>
    </source>
</evidence>
<evidence type="ECO:0000256" key="6">
    <source>
        <dbReference type="ARBA" id="ARBA00022692"/>
    </source>
</evidence>
<comment type="subcellular location">
    <subcellularLocation>
        <location evidence="10">Cell inner membrane</location>
    </subcellularLocation>
    <subcellularLocation>
        <location evidence="2">Cell membrane</location>
        <topology evidence="2">Single-pass membrane protein</topology>
    </subcellularLocation>
</comment>
<evidence type="ECO:0000256" key="5">
    <source>
        <dbReference type="ARBA" id="ARBA00022500"/>
    </source>
</evidence>
<evidence type="ECO:0000256" key="8">
    <source>
        <dbReference type="ARBA" id="ARBA00022989"/>
    </source>
</evidence>
<keyword evidence="12" id="KW-0966">Cell projection</keyword>
<gene>
    <name evidence="12" type="ORF">D0Y53_03055</name>
</gene>
<keyword evidence="12" id="KW-0282">Flagellum</keyword>
<comment type="similarity">
    <text evidence="3 10">Belongs to the FliL family.</text>
</comment>
<feature type="transmembrane region" description="Helical" evidence="10">
    <location>
        <begin position="32"/>
        <end position="52"/>
    </location>
</feature>
<comment type="caution">
    <text evidence="12">The sequence shown here is derived from an EMBL/GenBank/DDBJ whole genome shotgun (WGS) entry which is preliminary data.</text>
</comment>
<dbReference type="PANTHER" id="PTHR35091">
    <property type="entry name" value="FLAGELLAR PROTEIN FLIL"/>
    <property type="match status" value="1"/>
</dbReference>
<dbReference type="PANTHER" id="PTHR35091:SF2">
    <property type="entry name" value="FLAGELLAR PROTEIN FLIL"/>
    <property type="match status" value="1"/>
</dbReference>
<evidence type="ECO:0000313" key="13">
    <source>
        <dbReference type="Proteomes" id="UP000262917"/>
    </source>
</evidence>
<evidence type="ECO:0000256" key="7">
    <source>
        <dbReference type="ARBA" id="ARBA00022779"/>
    </source>
</evidence>
<dbReference type="RefSeq" id="WP_117201719.1">
    <property type="nucleotide sequence ID" value="NZ_JBHTBK010000008.1"/>
</dbReference>
<dbReference type="GO" id="GO:0071978">
    <property type="term" value="P:bacterial-type flagellum-dependent swarming motility"/>
    <property type="evidence" value="ECO:0007669"/>
    <property type="project" value="TreeGrafter"/>
</dbReference>
<sequence>MPAPAAPASAAAASAPAPTARKKPAPRRSRKALWFFVAIVLLGGAGGGWWAWHARATAAAAPKKPAAPVRARAQYYPLEPSFVINLADVDAARYLQVDVQLMTRDAATLAAMEQHAPALRNRLLLLFGQQTSQSLAERRGKERLQQQALAEVRAVLKGETTADKVEAVYFTSLVTQ</sequence>
<comment type="function">
    <text evidence="1 10">Controls the rotational direction of flagella during chemotaxis.</text>
</comment>
<accession>A0A372DRD3</accession>
<evidence type="ECO:0000256" key="9">
    <source>
        <dbReference type="ARBA" id="ARBA00023136"/>
    </source>
</evidence>
<organism evidence="12 13">
    <name type="scientific">Cognatiluteimonas weifangensis</name>
    <dbReference type="NCBI Taxonomy" id="2303539"/>
    <lineage>
        <taxon>Bacteria</taxon>
        <taxon>Pseudomonadati</taxon>
        <taxon>Pseudomonadota</taxon>
        <taxon>Gammaproteobacteria</taxon>
        <taxon>Lysobacterales</taxon>
        <taxon>Lysobacteraceae</taxon>
        <taxon>Cognatiluteimonas</taxon>
    </lineage>
</organism>
<dbReference type="GO" id="GO:0006935">
    <property type="term" value="P:chemotaxis"/>
    <property type="evidence" value="ECO:0007669"/>
    <property type="project" value="UniProtKB-KW"/>
</dbReference>
<keyword evidence="12" id="KW-0969">Cilium</keyword>
<dbReference type="GO" id="GO:0005886">
    <property type="term" value="C:plasma membrane"/>
    <property type="evidence" value="ECO:0007669"/>
    <property type="project" value="UniProtKB-SubCell"/>
</dbReference>
<dbReference type="EMBL" id="QVPD01000002">
    <property type="protein sequence ID" value="RFP62044.1"/>
    <property type="molecule type" value="Genomic_DNA"/>
</dbReference>
<reference evidence="12 13" key="1">
    <citation type="submission" date="2018-08" db="EMBL/GenBank/DDBJ databases">
        <title>Lysobacter weifangensis sp. nov., a new member of the family 'Xanthomonadaceae', isolated from soil in a farmland.</title>
        <authorList>
            <person name="Zhao H."/>
        </authorList>
    </citation>
    <scope>NUCLEOTIDE SEQUENCE [LARGE SCALE GENOMIC DNA]</scope>
    <source>
        <strain evidence="12 13">WF-2</strain>
    </source>
</reference>
<keyword evidence="4" id="KW-1003">Cell membrane</keyword>
<dbReference type="InterPro" id="IPR005503">
    <property type="entry name" value="FliL"/>
</dbReference>
<dbReference type="GO" id="GO:0009425">
    <property type="term" value="C:bacterial-type flagellum basal body"/>
    <property type="evidence" value="ECO:0007669"/>
    <property type="project" value="InterPro"/>
</dbReference>
<dbReference type="OrthoDB" id="5616092at2"/>
<evidence type="ECO:0000256" key="4">
    <source>
        <dbReference type="ARBA" id="ARBA00022475"/>
    </source>
</evidence>
<proteinExistence type="inferred from homology"/>
<feature type="compositionally biased region" description="Low complexity" evidence="11">
    <location>
        <begin position="1"/>
        <end position="19"/>
    </location>
</feature>
<keyword evidence="8 10" id="KW-1133">Transmembrane helix</keyword>
<evidence type="ECO:0000313" key="12">
    <source>
        <dbReference type="EMBL" id="RFP62044.1"/>
    </source>
</evidence>
<name>A0A372DRD3_9GAMM</name>
<evidence type="ECO:0000256" key="11">
    <source>
        <dbReference type="SAM" id="MobiDB-lite"/>
    </source>
</evidence>